<feature type="coiled-coil region" evidence="7">
    <location>
        <begin position="307"/>
        <end position="334"/>
    </location>
</feature>
<comment type="similarity">
    <text evidence="2">Belongs to the CFAP157 family.</text>
</comment>
<name>A0ABR1GBY0_AURAN</name>
<feature type="compositionally biased region" description="Low complexity" evidence="8">
    <location>
        <begin position="486"/>
        <end position="506"/>
    </location>
</feature>
<evidence type="ECO:0000313" key="10">
    <source>
        <dbReference type="Proteomes" id="UP001363151"/>
    </source>
</evidence>
<keyword evidence="10" id="KW-1185">Reference proteome</keyword>
<proteinExistence type="inferred from homology"/>
<feature type="compositionally biased region" description="Basic and acidic residues" evidence="8">
    <location>
        <begin position="269"/>
        <end position="292"/>
    </location>
</feature>
<dbReference type="Proteomes" id="UP001363151">
    <property type="component" value="Unassembled WGS sequence"/>
</dbReference>
<evidence type="ECO:0000256" key="6">
    <source>
        <dbReference type="ARBA" id="ARBA00023273"/>
    </source>
</evidence>
<evidence type="ECO:0000256" key="2">
    <source>
        <dbReference type="ARBA" id="ARBA00010841"/>
    </source>
</evidence>
<feature type="region of interest" description="Disordered" evidence="8">
    <location>
        <begin position="358"/>
        <end position="392"/>
    </location>
</feature>
<organism evidence="9 10">
    <name type="scientific">Aureococcus anophagefferens</name>
    <name type="common">Harmful bloom alga</name>
    <dbReference type="NCBI Taxonomy" id="44056"/>
    <lineage>
        <taxon>Eukaryota</taxon>
        <taxon>Sar</taxon>
        <taxon>Stramenopiles</taxon>
        <taxon>Ochrophyta</taxon>
        <taxon>Pelagophyceae</taxon>
        <taxon>Pelagomonadales</taxon>
        <taxon>Pelagomonadaceae</taxon>
        <taxon>Aureococcus</taxon>
    </lineage>
</organism>
<evidence type="ECO:0000256" key="1">
    <source>
        <dbReference type="ARBA" id="ARBA00004138"/>
    </source>
</evidence>
<feature type="region of interest" description="Disordered" evidence="8">
    <location>
        <begin position="254"/>
        <end position="293"/>
    </location>
</feature>
<evidence type="ECO:0000256" key="4">
    <source>
        <dbReference type="ARBA" id="ARBA00023054"/>
    </source>
</evidence>
<feature type="region of interest" description="Disordered" evidence="8">
    <location>
        <begin position="484"/>
        <end position="528"/>
    </location>
</feature>
<gene>
    <name evidence="9" type="ORF">SO694_00001132</name>
</gene>
<reference evidence="9 10" key="1">
    <citation type="submission" date="2024-03" db="EMBL/GenBank/DDBJ databases">
        <title>Aureococcus anophagefferens CCMP1851 and Kratosvirus quantuckense: Draft genome of a second virus-susceptible host strain in the model system.</title>
        <authorList>
            <person name="Chase E."/>
            <person name="Truchon A.R."/>
            <person name="Schepens W."/>
            <person name="Wilhelm S.W."/>
        </authorList>
    </citation>
    <scope>NUCLEOTIDE SEQUENCE [LARGE SCALE GENOMIC DNA]</scope>
    <source>
        <strain evidence="9 10">CCMP1851</strain>
    </source>
</reference>
<feature type="compositionally biased region" description="Polar residues" evidence="8">
    <location>
        <begin position="364"/>
        <end position="380"/>
    </location>
</feature>
<accession>A0ABR1GBY0</accession>
<comment type="caution">
    <text evidence="9">The sequence shown here is derived from an EMBL/GenBank/DDBJ whole genome shotgun (WGS) entry which is preliminary data.</text>
</comment>
<feature type="compositionally biased region" description="Polar residues" evidence="8">
    <location>
        <begin position="507"/>
        <end position="520"/>
    </location>
</feature>
<dbReference type="PANTHER" id="PTHR31954">
    <property type="entry name" value="CILIA- AND FLAGELLA-ASSOCIATED PROTEIN 157"/>
    <property type="match status" value="1"/>
</dbReference>
<dbReference type="PANTHER" id="PTHR31954:SF1">
    <property type="entry name" value="CILIA- AND FLAGELLA-ASSOCIATED PROTEIN 157"/>
    <property type="match status" value="1"/>
</dbReference>
<keyword evidence="4 7" id="KW-0175">Coiled coil</keyword>
<dbReference type="EMBL" id="JBBJCI010000035">
    <property type="protein sequence ID" value="KAK7253238.1"/>
    <property type="molecule type" value="Genomic_DNA"/>
</dbReference>
<evidence type="ECO:0000313" key="9">
    <source>
        <dbReference type="EMBL" id="KAK7253238.1"/>
    </source>
</evidence>
<comment type="subcellular location">
    <subcellularLocation>
        <location evidence="1">Cell projection</location>
        <location evidence="1">Cilium</location>
    </subcellularLocation>
</comment>
<keyword evidence="5" id="KW-0969">Cilium</keyword>
<sequence length="601" mass="65015">MSAPGEAPPEDPVKRETSMTAAVLLRRSLVDKQMVDTEATIKSYEARQDDTKAQIIRRRNAQAEVYAFVNKRLEENFDSIAQLETSINAAEAEGREARRRFAEEEAAARSANAREIHAHDGEVERCDGERKALEAFAAERGGLTAHLVAVHARCELVEEERRAAERSFLGSCEADRKMLTREAAEAAAQARKVALEDAKQKLDKTTRRRIGELSRMKKELALHASESAKLETANAALKSKVDALSASLRSVRRDHKDLAKRTSTRRRKERGDRELQQAEDRDAKTRETRERTASALAAEDVVRDAAIAALRAELDEASAERDDAAREAAALRGVHATTSGDQDFEVAALFVAAKHALPPAPRPRTQQIALPKTRGSSSRTPKTRGAPRTAGGFYASEANKLPRSKRDDFVELLFSHLYQMQQIQFQEQAEAERRAELLAARRACAGPPLVDGSVADSLSVLSSATEKFGFDEASLGSASLDVATISSGGDRSVPPSSRSRESGGSSALPQSVASGKTTGAMTAETAAVPHQSDVMSLLSVEERSYMSQSLDEGHSVGELDVDSLVKGAEKTALLRGHTPGSPLGSKRDKPPPGHSKLASSS</sequence>
<dbReference type="InterPro" id="IPR038844">
    <property type="entry name" value="CFAP157"/>
</dbReference>
<evidence type="ECO:0000256" key="5">
    <source>
        <dbReference type="ARBA" id="ARBA00023069"/>
    </source>
</evidence>
<evidence type="ECO:0000256" key="8">
    <source>
        <dbReference type="SAM" id="MobiDB-lite"/>
    </source>
</evidence>
<feature type="region of interest" description="Disordered" evidence="8">
    <location>
        <begin position="572"/>
        <end position="601"/>
    </location>
</feature>
<keyword evidence="6" id="KW-0966">Cell projection</keyword>
<evidence type="ECO:0000256" key="7">
    <source>
        <dbReference type="SAM" id="Coils"/>
    </source>
</evidence>
<evidence type="ECO:0000256" key="3">
    <source>
        <dbReference type="ARBA" id="ARBA00014087"/>
    </source>
</evidence>
<feature type="coiled-coil region" evidence="7">
    <location>
        <begin position="73"/>
        <end position="107"/>
    </location>
</feature>
<protein>
    <recommendedName>
        <fullName evidence="3">Cilia- and flagella-associated protein 157</fullName>
    </recommendedName>
</protein>